<dbReference type="Proteomes" id="UP000019487">
    <property type="component" value="Unassembled WGS sequence"/>
</dbReference>
<evidence type="ECO:0000313" key="2">
    <source>
        <dbReference type="EMBL" id="ESZ93455.1"/>
    </source>
</evidence>
<reference evidence="2 3" key="1">
    <citation type="journal article" date="2014" name="Genome Announc.">
        <title>Draft genome sequence of Sclerotinia borealis, a psychrophilic plant pathogenic fungus.</title>
        <authorList>
            <person name="Mardanov A.V."/>
            <person name="Beletsky A.V."/>
            <person name="Kadnikov V.V."/>
            <person name="Ignatov A.N."/>
            <person name="Ravin N.V."/>
        </authorList>
    </citation>
    <scope>NUCLEOTIDE SEQUENCE [LARGE SCALE GENOMIC DNA]</scope>
    <source>
        <strain evidence="3">F-4157</strain>
    </source>
</reference>
<dbReference type="AlphaFoldDB" id="W9CFY9"/>
<proteinExistence type="predicted"/>
<dbReference type="OrthoDB" id="3459948at2759"/>
<gene>
    <name evidence="2" type="ORF">SBOR_6162</name>
</gene>
<evidence type="ECO:0000256" key="1">
    <source>
        <dbReference type="SAM" id="MobiDB-lite"/>
    </source>
</evidence>
<accession>W9CFY9</accession>
<organism evidence="2 3">
    <name type="scientific">Sclerotinia borealis (strain F-4128)</name>
    <dbReference type="NCBI Taxonomy" id="1432307"/>
    <lineage>
        <taxon>Eukaryota</taxon>
        <taxon>Fungi</taxon>
        <taxon>Dikarya</taxon>
        <taxon>Ascomycota</taxon>
        <taxon>Pezizomycotina</taxon>
        <taxon>Leotiomycetes</taxon>
        <taxon>Helotiales</taxon>
        <taxon>Sclerotiniaceae</taxon>
        <taxon>Sclerotinia</taxon>
    </lineage>
</organism>
<dbReference type="EMBL" id="AYSA01000316">
    <property type="protein sequence ID" value="ESZ93455.1"/>
    <property type="molecule type" value="Genomic_DNA"/>
</dbReference>
<name>W9CFY9_SCLBF</name>
<dbReference type="HOGENOM" id="CLU_1094826_0_0_1"/>
<protein>
    <submittedName>
        <fullName evidence="2">Uncharacterized protein</fullName>
    </submittedName>
</protein>
<keyword evidence="3" id="KW-1185">Reference proteome</keyword>
<comment type="caution">
    <text evidence="2">The sequence shown here is derived from an EMBL/GenBank/DDBJ whole genome shotgun (WGS) entry which is preliminary data.</text>
</comment>
<feature type="region of interest" description="Disordered" evidence="1">
    <location>
        <begin position="224"/>
        <end position="254"/>
    </location>
</feature>
<evidence type="ECO:0000313" key="3">
    <source>
        <dbReference type="Proteomes" id="UP000019487"/>
    </source>
</evidence>
<sequence>MASAADLTRLENEYLNTEYARAITPVETLIKDIYNHHKEIDLAYIFMPLCLHPVGEATRSWIVSLPTELRASRPSPSERSSTELHIDGWQYDIEGLWVGLSLPCDRCFDAYVRFYDDKFIYYIMALARRHLFNIVQNGKEVEEGRKEAYKVIEAAVSQYGKRMKQPQVQQIADIEKKRQEDIKKALEDHAENVKNGAYAEVERHCAHTMDWIATFESTVQLSVSVAPSEPSERLSPSTPHSEGSFLARSPSADA</sequence>